<evidence type="ECO:0000313" key="2">
    <source>
        <dbReference type="EMBL" id="RIW32026.1"/>
    </source>
</evidence>
<proteinExistence type="predicted"/>
<dbReference type="OrthoDB" id="2920492at2"/>
<name>A0A3A1QXZ8_9BACI</name>
<dbReference type="Proteomes" id="UP000265801">
    <property type="component" value="Unassembled WGS sequence"/>
</dbReference>
<evidence type="ECO:0000256" key="1">
    <source>
        <dbReference type="SAM" id="Phobius"/>
    </source>
</evidence>
<sequence>MLQAVMALPEKAAFFLGLVVILLSEILLFVITLLLPFPSSITIIIKAIVWFMAFLMILSAADKRRLRLKKKK</sequence>
<evidence type="ECO:0000313" key="3">
    <source>
        <dbReference type="Proteomes" id="UP000265801"/>
    </source>
</evidence>
<keyword evidence="1" id="KW-0812">Transmembrane</keyword>
<reference evidence="2 3" key="1">
    <citation type="submission" date="2018-09" db="EMBL/GenBank/DDBJ databases">
        <title>Bacillus saliacetes sp. nov., isolated from Thai shrimp paste (Ka-pi).</title>
        <authorList>
            <person name="Daroonpunt R."/>
            <person name="Tanasupawat S."/>
            <person name="Yiamsombut S."/>
        </authorList>
    </citation>
    <scope>NUCLEOTIDE SEQUENCE [LARGE SCALE GENOMIC DNA]</scope>
    <source>
        <strain evidence="2 3">SKP7-4</strain>
    </source>
</reference>
<keyword evidence="1" id="KW-1133">Transmembrane helix</keyword>
<keyword evidence="1" id="KW-0472">Membrane</keyword>
<organism evidence="2 3">
    <name type="scientific">Bacillus salacetis</name>
    <dbReference type="NCBI Taxonomy" id="2315464"/>
    <lineage>
        <taxon>Bacteria</taxon>
        <taxon>Bacillati</taxon>
        <taxon>Bacillota</taxon>
        <taxon>Bacilli</taxon>
        <taxon>Bacillales</taxon>
        <taxon>Bacillaceae</taxon>
        <taxon>Bacillus</taxon>
    </lineage>
</organism>
<gene>
    <name evidence="2" type="ORF">D3H55_14215</name>
</gene>
<comment type="caution">
    <text evidence="2">The sequence shown here is derived from an EMBL/GenBank/DDBJ whole genome shotgun (WGS) entry which is preliminary data.</text>
</comment>
<keyword evidence="3" id="KW-1185">Reference proteome</keyword>
<accession>A0A3A1QXZ8</accession>
<feature type="transmembrane region" description="Helical" evidence="1">
    <location>
        <begin position="12"/>
        <end position="35"/>
    </location>
</feature>
<protein>
    <submittedName>
        <fullName evidence="2">Uncharacterized protein</fullName>
    </submittedName>
</protein>
<dbReference type="EMBL" id="QXIR01000019">
    <property type="protein sequence ID" value="RIW32026.1"/>
    <property type="molecule type" value="Genomic_DNA"/>
</dbReference>
<feature type="transmembrane region" description="Helical" evidence="1">
    <location>
        <begin position="41"/>
        <end position="61"/>
    </location>
</feature>
<dbReference type="RefSeq" id="WP_119547749.1">
    <property type="nucleotide sequence ID" value="NZ_QXIR01000019.1"/>
</dbReference>
<dbReference type="AlphaFoldDB" id="A0A3A1QXZ8"/>